<dbReference type="GO" id="GO:0006281">
    <property type="term" value="P:DNA repair"/>
    <property type="evidence" value="ECO:0007669"/>
    <property type="project" value="TreeGrafter"/>
</dbReference>
<dbReference type="InterPro" id="IPR041492">
    <property type="entry name" value="HAD_2"/>
</dbReference>
<dbReference type="Pfam" id="PF13419">
    <property type="entry name" value="HAD_2"/>
    <property type="match status" value="1"/>
</dbReference>
<sequence>MFLFPVDSINLFAGSIDMLKRLNEQFRLCIISASEEQIVKSILQKHNALTYFAHLYCGNTPKSETLKKYADKDSIMIGDGISDMQAAKIAQVYGIGVLWGWQDKDMLIESSVLVENHAQLLEAIFRFYAARFYKI</sequence>
<comment type="pathway">
    <text evidence="2">Organic acid metabolism; glycolate biosynthesis; glycolate from 2-phosphoglycolate: step 1/1.</text>
</comment>
<evidence type="ECO:0000313" key="6">
    <source>
        <dbReference type="Proteomes" id="UP000029733"/>
    </source>
</evidence>
<keyword evidence="6" id="KW-1185">Reference proteome</keyword>
<dbReference type="PANTHER" id="PTHR43434">
    <property type="entry name" value="PHOSPHOGLYCOLATE PHOSPHATASE"/>
    <property type="match status" value="1"/>
</dbReference>
<dbReference type="SUPFAM" id="SSF56784">
    <property type="entry name" value="HAD-like"/>
    <property type="match status" value="1"/>
</dbReference>
<keyword evidence="5" id="KW-0378">Hydrolase</keyword>
<evidence type="ECO:0000256" key="2">
    <source>
        <dbReference type="ARBA" id="ARBA00004818"/>
    </source>
</evidence>
<dbReference type="AlphaFoldDB" id="A0A4U8TEQ8"/>
<comment type="similarity">
    <text evidence="3">Belongs to the HAD-like hydrolase superfamily. CbbY/CbbZ/Gph/YieH family.</text>
</comment>
<reference evidence="5 6" key="1">
    <citation type="journal article" date="2014" name="Genome Announc.">
        <title>Draft genome sequences of eight enterohepatic helicobacter species isolated from both laboratory and wild rodents.</title>
        <authorList>
            <person name="Sheh A."/>
            <person name="Shen Z."/>
            <person name="Fox J.G."/>
        </authorList>
    </citation>
    <scope>NUCLEOTIDE SEQUENCE [LARGE SCALE GENOMIC DNA]</scope>
    <source>
        <strain evidence="5 6">MIT 09-6949</strain>
    </source>
</reference>
<evidence type="ECO:0000256" key="1">
    <source>
        <dbReference type="ARBA" id="ARBA00000830"/>
    </source>
</evidence>
<dbReference type="EMBL" id="JRPR02000001">
    <property type="protein sequence ID" value="TLD97187.1"/>
    <property type="molecule type" value="Genomic_DNA"/>
</dbReference>
<name>A0A4U8TEQ8_9HELI</name>
<evidence type="ECO:0000256" key="4">
    <source>
        <dbReference type="ARBA" id="ARBA00013078"/>
    </source>
</evidence>
<accession>A0A4U8TEQ8</accession>
<organism evidence="5 6">
    <name type="scientific">Helicobacter jaachi</name>
    <dbReference type="NCBI Taxonomy" id="1677920"/>
    <lineage>
        <taxon>Bacteria</taxon>
        <taxon>Pseudomonadati</taxon>
        <taxon>Campylobacterota</taxon>
        <taxon>Epsilonproteobacteria</taxon>
        <taxon>Campylobacterales</taxon>
        <taxon>Helicobacteraceae</taxon>
        <taxon>Helicobacter</taxon>
    </lineage>
</organism>
<dbReference type="OrthoDB" id="9807630at2"/>
<dbReference type="EC" id="3.1.3.18" evidence="4"/>
<dbReference type="PANTHER" id="PTHR43434:SF1">
    <property type="entry name" value="PHOSPHOGLYCOLATE PHOSPHATASE"/>
    <property type="match status" value="1"/>
</dbReference>
<dbReference type="InterPro" id="IPR050155">
    <property type="entry name" value="HAD-like_hydrolase_sf"/>
</dbReference>
<dbReference type="InterPro" id="IPR023214">
    <property type="entry name" value="HAD_sf"/>
</dbReference>
<gene>
    <name evidence="5" type="ORF">LS71_000005</name>
</gene>
<protein>
    <recommendedName>
        <fullName evidence="4">phosphoglycolate phosphatase</fullName>
        <ecNumber evidence="4">3.1.3.18</ecNumber>
    </recommendedName>
</protein>
<dbReference type="Gene3D" id="3.40.50.1000">
    <property type="entry name" value="HAD superfamily/HAD-like"/>
    <property type="match status" value="1"/>
</dbReference>
<proteinExistence type="inferred from homology"/>
<dbReference type="InterPro" id="IPR036412">
    <property type="entry name" value="HAD-like_sf"/>
</dbReference>
<evidence type="ECO:0000256" key="3">
    <source>
        <dbReference type="ARBA" id="ARBA00006171"/>
    </source>
</evidence>
<dbReference type="GO" id="GO:0008967">
    <property type="term" value="F:phosphoglycolate phosphatase activity"/>
    <property type="evidence" value="ECO:0007669"/>
    <property type="project" value="UniProtKB-EC"/>
</dbReference>
<dbReference type="Proteomes" id="UP000029733">
    <property type="component" value="Unassembled WGS sequence"/>
</dbReference>
<evidence type="ECO:0000313" key="5">
    <source>
        <dbReference type="EMBL" id="TLD97187.1"/>
    </source>
</evidence>
<comment type="caution">
    <text evidence="5">The sequence shown here is derived from an EMBL/GenBank/DDBJ whole genome shotgun (WGS) entry which is preliminary data.</text>
</comment>
<comment type="catalytic activity">
    <reaction evidence="1">
        <text>2-phosphoglycolate + H2O = glycolate + phosphate</text>
        <dbReference type="Rhea" id="RHEA:14369"/>
        <dbReference type="ChEBI" id="CHEBI:15377"/>
        <dbReference type="ChEBI" id="CHEBI:29805"/>
        <dbReference type="ChEBI" id="CHEBI:43474"/>
        <dbReference type="ChEBI" id="CHEBI:58033"/>
        <dbReference type="EC" id="3.1.3.18"/>
    </reaction>
</comment>